<evidence type="ECO:0000313" key="1">
    <source>
        <dbReference type="EMBL" id="MED6175092.1"/>
    </source>
</evidence>
<gene>
    <name evidence="1" type="ORF">PIB30_075188</name>
</gene>
<dbReference type="EMBL" id="JASCZI010151987">
    <property type="protein sequence ID" value="MED6175092.1"/>
    <property type="molecule type" value="Genomic_DNA"/>
</dbReference>
<accession>A0ABU6VQ42</accession>
<organism evidence="1 2">
    <name type="scientific">Stylosanthes scabra</name>
    <dbReference type="NCBI Taxonomy" id="79078"/>
    <lineage>
        <taxon>Eukaryota</taxon>
        <taxon>Viridiplantae</taxon>
        <taxon>Streptophyta</taxon>
        <taxon>Embryophyta</taxon>
        <taxon>Tracheophyta</taxon>
        <taxon>Spermatophyta</taxon>
        <taxon>Magnoliopsida</taxon>
        <taxon>eudicotyledons</taxon>
        <taxon>Gunneridae</taxon>
        <taxon>Pentapetalae</taxon>
        <taxon>rosids</taxon>
        <taxon>fabids</taxon>
        <taxon>Fabales</taxon>
        <taxon>Fabaceae</taxon>
        <taxon>Papilionoideae</taxon>
        <taxon>50 kb inversion clade</taxon>
        <taxon>dalbergioids sensu lato</taxon>
        <taxon>Dalbergieae</taxon>
        <taxon>Pterocarpus clade</taxon>
        <taxon>Stylosanthes</taxon>
    </lineage>
</organism>
<evidence type="ECO:0000313" key="2">
    <source>
        <dbReference type="Proteomes" id="UP001341840"/>
    </source>
</evidence>
<sequence>MTWGPSHFWRNSQRYSTVDLWKLEHRRLLRVIRTIRSVRFSPDLTDLVEFDRFAPILKQKQSLSRIRPVHRIFSRIDWSSPVLITMQKHYYIFSTGISKCLI</sequence>
<protein>
    <submittedName>
        <fullName evidence="1">Uncharacterized protein</fullName>
    </submittedName>
</protein>
<name>A0ABU6VQ42_9FABA</name>
<reference evidence="1 2" key="1">
    <citation type="journal article" date="2023" name="Plants (Basel)">
        <title>Bridging the Gap: Combining Genomics and Transcriptomics Approaches to Understand Stylosanthes scabra, an Orphan Legume from the Brazilian Caatinga.</title>
        <authorList>
            <person name="Ferreira-Neto J.R.C."/>
            <person name="da Silva M.D."/>
            <person name="Binneck E."/>
            <person name="de Melo N.F."/>
            <person name="da Silva R.H."/>
            <person name="de Melo A.L.T.M."/>
            <person name="Pandolfi V."/>
            <person name="Bustamante F.O."/>
            <person name="Brasileiro-Vidal A.C."/>
            <person name="Benko-Iseppon A.M."/>
        </authorList>
    </citation>
    <scope>NUCLEOTIDE SEQUENCE [LARGE SCALE GENOMIC DNA]</scope>
    <source>
        <tissue evidence="1">Leaves</tissue>
    </source>
</reference>
<comment type="caution">
    <text evidence="1">The sequence shown here is derived from an EMBL/GenBank/DDBJ whole genome shotgun (WGS) entry which is preliminary data.</text>
</comment>
<dbReference type="Proteomes" id="UP001341840">
    <property type="component" value="Unassembled WGS sequence"/>
</dbReference>
<proteinExistence type="predicted"/>
<keyword evidence="2" id="KW-1185">Reference proteome</keyword>